<keyword evidence="1" id="KW-1133">Transmembrane helix</keyword>
<gene>
    <name evidence="2" type="ORF">CBZ_14910</name>
</gene>
<evidence type="ECO:0000256" key="1">
    <source>
        <dbReference type="SAM" id="Phobius"/>
    </source>
</evidence>
<dbReference type="RefSeq" id="WP_130781033.1">
    <property type="nucleotide sequence ID" value="NZ_BIMR01000098.1"/>
</dbReference>
<dbReference type="Proteomes" id="UP000289954">
    <property type="component" value="Unassembled WGS sequence"/>
</dbReference>
<dbReference type="AlphaFoldDB" id="A0A402DQP2"/>
<name>A0A402DQP2_9CELL</name>
<dbReference type="OrthoDB" id="4828357at2"/>
<evidence type="ECO:0000313" key="3">
    <source>
        <dbReference type="Proteomes" id="UP000289954"/>
    </source>
</evidence>
<keyword evidence="3" id="KW-1185">Reference proteome</keyword>
<evidence type="ECO:0000313" key="2">
    <source>
        <dbReference type="EMBL" id="GCE76435.1"/>
    </source>
</evidence>
<reference evidence="2 3" key="1">
    <citation type="submission" date="2019-01" db="EMBL/GenBank/DDBJ databases">
        <title>Draft genome sequence of Cellulomonas takizawaensis strain TKZ-21.</title>
        <authorList>
            <person name="Yamamura H."/>
            <person name="Hayashi T."/>
            <person name="Hamada M."/>
            <person name="Serisawa Y."/>
            <person name="Matsuyama K."/>
            <person name="Nakagawa Y."/>
            <person name="Otoguro M."/>
            <person name="Yanagida F."/>
            <person name="Hayakawa M."/>
        </authorList>
    </citation>
    <scope>NUCLEOTIDE SEQUENCE [LARGE SCALE GENOMIC DNA]</scope>
    <source>
        <strain evidence="2 3">NBRC12680</strain>
    </source>
</reference>
<comment type="caution">
    <text evidence="2">The sequence shown here is derived from an EMBL/GenBank/DDBJ whole genome shotgun (WGS) entry which is preliminary data.</text>
</comment>
<feature type="transmembrane region" description="Helical" evidence="1">
    <location>
        <begin position="30"/>
        <end position="50"/>
    </location>
</feature>
<accession>A0A402DQP2</accession>
<protein>
    <submittedName>
        <fullName evidence="2">Uncharacterized protein</fullName>
    </submittedName>
</protein>
<sequence>MTTIDDVDLFGDAFAGFRSVGVARHRHRGWLSALALLVAAGMVAFAFVWARGDGAAAAPERVDAHTLLAVLAGEQVHADVVASSDLEGLGVRSASTRFLVETPTGAHYAAVGTTGDLCLLTVPSGALPSVACVAAVEDANVAAQGVWVSADGGPAPAADEGWREAGPNLWVRD</sequence>
<keyword evidence="1" id="KW-0472">Membrane</keyword>
<proteinExistence type="predicted"/>
<keyword evidence="1" id="KW-0812">Transmembrane</keyword>
<organism evidence="2 3">
    <name type="scientific">Cellulomonas biazotea</name>
    <dbReference type="NCBI Taxonomy" id="1709"/>
    <lineage>
        <taxon>Bacteria</taxon>
        <taxon>Bacillati</taxon>
        <taxon>Actinomycetota</taxon>
        <taxon>Actinomycetes</taxon>
        <taxon>Micrococcales</taxon>
        <taxon>Cellulomonadaceae</taxon>
        <taxon>Cellulomonas</taxon>
    </lineage>
</organism>
<dbReference type="EMBL" id="BIMR01000098">
    <property type="protein sequence ID" value="GCE76435.1"/>
    <property type="molecule type" value="Genomic_DNA"/>
</dbReference>